<organism evidence="1">
    <name type="scientific">Prochlorococcus marinus str. P0902-H212</name>
    <dbReference type="NCBI Taxonomy" id="1620696"/>
    <lineage>
        <taxon>Bacteria</taxon>
        <taxon>Bacillati</taxon>
        <taxon>Cyanobacteriota</taxon>
        <taxon>Cyanophyceae</taxon>
        <taxon>Synechococcales</taxon>
        <taxon>Prochlorococcaceae</taxon>
        <taxon>Prochlorococcus</taxon>
    </lineage>
</organism>
<sequence>MTRTDAIQAAHGLSLDEAVKVLMFNHQGAQWIKGLEHDKLQDSMDEFTELLLKTPRDKVQVFTTYVKEKYWAKPDEDLNKNEFERRWAGGQTILNFQQLRKSDRNMRGDITI</sequence>
<accession>A0A0D5A2W7</accession>
<protein>
    <submittedName>
        <fullName evidence="1">Uncharacterized protein</fullName>
    </submittedName>
</protein>
<reference evidence="1" key="1">
    <citation type="submission" date="2014-06" db="EMBL/GenBank/DDBJ databases">
        <authorList>
            <person name="Berube P.M."/>
        </authorList>
    </citation>
    <scope>NUCLEOTIDE SEQUENCE</scope>
    <source>
        <strain evidence="1">P0902-H212</strain>
    </source>
</reference>
<name>A0A0D5A2W7_PROMR</name>
<dbReference type="AlphaFoldDB" id="A0A0D5A2W7"/>
<gene>
    <name evidence="1" type="ORF">FA02_0270</name>
</gene>
<proteinExistence type="predicted"/>
<evidence type="ECO:0000313" key="1">
    <source>
        <dbReference type="EMBL" id="AJW30536.1"/>
    </source>
</evidence>
<dbReference type="EMBL" id="KJ947870">
    <property type="protein sequence ID" value="AJW30536.1"/>
    <property type="molecule type" value="Genomic_DNA"/>
</dbReference>